<feature type="signal peptide" evidence="1">
    <location>
        <begin position="1"/>
        <end position="22"/>
    </location>
</feature>
<reference evidence="2" key="1">
    <citation type="journal article" name="Emerg. Infect. Dis.">
        <title>Two cases of a newly characterized neisseria species.</title>
        <authorList>
            <person name="Mustapha M."/>
            <person name="Lemos A.P.S."/>
            <person name="Harrison L.H."/>
            <person name="Vantyne D."/>
            <person name="Sacchi C.T."/>
        </authorList>
    </citation>
    <scope>NUCLEOTIDE SEQUENCE</scope>
    <source>
        <strain evidence="2">N.95.16</strain>
    </source>
</reference>
<dbReference type="EMBL" id="WJXO01000001">
    <property type="protein sequence ID" value="MRN38164.1"/>
    <property type="molecule type" value="Genomic_DNA"/>
</dbReference>
<evidence type="ECO:0000256" key="1">
    <source>
        <dbReference type="SAM" id="SignalP"/>
    </source>
</evidence>
<dbReference type="Proteomes" id="UP000486297">
    <property type="component" value="Unassembled WGS sequence"/>
</dbReference>
<dbReference type="RefSeq" id="WP_095502332.1">
    <property type="nucleotide sequence ID" value="NZ_WJXO01000001.1"/>
</dbReference>
<protein>
    <recommendedName>
        <fullName evidence="4">Lipoprotein</fullName>
    </recommendedName>
</protein>
<organism evidence="2 3">
    <name type="scientific">Neisseria brasiliensis</name>
    <dbReference type="NCBI Taxonomy" id="2666100"/>
    <lineage>
        <taxon>Bacteria</taxon>
        <taxon>Pseudomonadati</taxon>
        <taxon>Pseudomonadota</taxon>
        <taxon>Betaproteobacteria</taxon>
        <taxon>Neisseriales</taxon>
        <taxon>Neisseriaceae</taxon>
        <taxon>Neisseria</taxon>
    </lineage>
</organism>
<feature type="chain" id="PRO_5031161625" description="Lipoprotein" evidence="1">
    <location>
        <begin position="23"/>
        <end position="109"/>
    </location>
</feature>
<keyword evidence="3" id="KW-1185">Reference proteome</keyword>
<sequence>MRFRFLLPLALVLTLTACSQEAAKSYTDNEEFYTGFREGFIKSSTQSCLDSAGGDTAEIKALCECASLKLADSITREEIKNASIGTPLPNIEARTQAAVNACREMKPVQ</sequence>
<keyword evidence="1" id="KW-0732">Signal</keyword>
<evidence type="ECO:0000313" key="3">
    <source>
        <dbReference type="Proteomes" id="UP000486297"/>
    </source>
</evidence>
<comment type="caution">
    <text evidence="2">The sequence shown here is derived from an EMBL/GenBank/DDBJ whole genome shotgun (WGS) entry which is preliminary data.</text>
</comment>
<dbReference type="AlphaFoldDB" id="A0A7X2KYN1"/>
<gene>
    <name evidence="2" type="ORF">GJU80_06625</name>
</gene>
<proteinExistence type="predicted"/>
<accession>A0A7X2KYN1</accession>
<evidence type="ECO:0000313" key="2">
    <source>
        <dbReference type="EMBL" id="MRN38164.1"/>
    </source>
</evidence>
<dbReference type="PROSITE" id="PS51257">
    <property type="entry name" value="PROKAR_LIPOPROTEIN"/>
    <property type="match status" value="1"/>
</dbReference>
<name>A0A7X2KYN1_9NEIS</name>
<evidence type="ECO:0008006" key="4">
    <source>
        <dbReference type="Google" id="ProtNLM"/>
    </source>
</evidence>